<dbReference type="GO" id="GO:0005737">
    <property type="term" value="C:cytoplasm"/>
    <property type="evidence" value="ECO:0007669"/>
    <property type="project" value="UniProtKB-ARBA"/>
</dbReference>
<feature type="non-terminal residue" evidence="3">
    <location>
        <position position="1"/>
    </location>
</feature>
<dbReference type="InterPro" id="IPR012349">
    <property type="entry name" value="Split_barrel_FMN-bd"/>
</dbReference>
<dbReference type="Pfam" id="PF10615">
    <property type="entry name" value="DUF2470"/>
    <property type="match status" value="1"/>
</dbReference>
<name>I0Z259_COCSC</name>
<dbReference type="InterPro" id="IPR019595">
    <property type="entry name" value="DUF2470"/>
</dbReference>
<dbReference type="OrthoDB" id="2138282at2759"/>
<keyword evidence="4" id="KW-1185">Reference proteome</keyword>
<evidence type="ECO:0000259" key="2">
    <source>
        <dbReference type="Pfam" id="PF13883"/>
    </source>
</evidence>
<accession>I0Z259</accession>
<evidence type="ECO:0000259" key="1">
    <source>
        <dbReference type="Pfam" id="PF10615"/>
    </source>
</evidence>
<dbReference type="InterPro" id="IPR037119">
    <property type="entry name" value="Haem_oxidase_HugZ-like_sf"/>
</dbReference>
<evidence type="ECO:0000313" key="4">
    <source>
        <dbReference type="Proteomes" id="UP000007264"/>
    </source>
</evidence>
<dbReference type="Gene3D" id="2.30.110.10">
    <property type="entry name" value="Electron Transport, Fmn-binding Protein, Chain A"/>
    <property type="match status" value="1"/>
</dbReference>
<proteinExistence type="predicted"/>
<dbReference type="GeneID" id="17042729"/>
<dbReference type="EMBL" id="AGSI01000005">
    <property type="protein sequence ID" value="EIE24728.1"/>
    <property type="molecule type" value="Genomic_DNA"/>
</dbReference>
<feature type="domain" description="DUF2470" evidence="1">
    <location>
        <begin position="171"/>
        <end position="245"/>
    </location>
</feature>
<dbReference type="PANTHER" id="PTHR13343:SF24">
    <property type="entry name" value="OS07G0573800 PROTEIN"/>
    <property type="match status" value="1"/>
</dbReference>
<evidence type="ECO:0000313" key="3">
    <source>
        <dbReference type="EMBL" id="EIE24728.1"/>
    </source>
</evidence>
<dbReference type="eggNOG" id="ENOG502QV7B">
    <property type="taxonomic scope" value="Eukaryota"/>
</dbReference>
<organism evidence="3 4">
    <name type="scientific">Coccomyxa subellipsoidea (strain C-169)</name>
    <name type="common">Green microalga</name>
    <dbReference type="NCBI Taxonomy" id="574566"/>
    <lineage>
        <taxon>Eukaryota</taxon>
        <taxon>Viridiplantae</taxon>
        <taxon>Chlorophyta</taxon>
        <taxon>core chlorophytes</taxon>
        <taxon>Trebouxiophyceae</taxon>
        <taxon>Trebouxiophyceae incertae sedis</taxon>
        <taxon>Coccomyxaceae</taxon>
        <taxon>Coccomyxa</taxon>
        <taxon>Coccomyxa subellipsoidea</taxon>
    </lineage>
</organism>
<sequence length="253" mass="27316">AFDAQQRTAARLSHADQARLILDTGRHGVLCTFGSFGAWKGFPVGTVVEYAMDESGRPVFAFSSLSSHTPDIKADPRCSLTVTAPGYQGMSDARVTLTGTMSLLEDSDIADAKQVFLKKNPGSFWVDFGDFSWFRMETIVTGRLVGGFGRIKQISAEEYLSTGQDPVAGFAQPIASHMNADHADSIVAMVKHYVGIAVQEAKIEGLDRLGLDLQCQSGGKSFSCRLPFIRPAEGRKDVKDVIVEMTRTASAAS</sequence>
<protein>
    <submittedName>
        <fullName evidence="3">Uncharacterized protein</fullName>
    </submittedName>
</protein>
<comment type="caution">
    <text evidence="3">The sequence shown here is derived from an EMBL/GenBank/DDBJ whole genome shotgun (WGS) entry which is preliminary data.</text>
</comment>
<dbReference type="InterPro" id="IPR055343">
    <property type="entry name" value="CREG_beta-barrel"/>
</dbReference>
<feature type="domain" description="CREG-like beta-barrel" evidence="2">
    <location>
        <begin position="11"/>
        <end position="160"/>
    </location>
</feature>
<reference evidence="3 4" key="1">
    <citation type="journal article" date="2012" name="Genome Biol.">
        <title>The genome of the polar eukaryotic microalga coccomyxa subellipsoidea reveals traits of cold adaptation.</title>
        <authorList>
            <person name="Blanc G."/>
            <person name="Agarkova I."/>
            <person name="Grimwood J."/>
            <person name="Kuo A."/>
            <person name="Brueggeman A."/>
            <person name="Dunigan D."/>
            <person name="Gurnon J."/>
            <person name="Ladunga I."/>
            <person name="Lindquist E."/>
            <person name="Lucas S."/>
            <person name="Pangilinan J."/>
            <person name="Proschold T."/>
            <person name="Salamov A."/>
            <person name="Schmutz J."/>
            <person name="Weeks D."/>
            <person name="Yamada T."/>
            <person name="Claverie J.M."/>
            <person name="Grigoriev I."/>
            <person name="Van Etten J."/>
            <person name="Lomsadze A."/>
            <person name="Borodovsky M."/>
        </authorList>
    </citation>
    <scope>NUCLEOTIDE SEQUENCE [LARGE SCALE GENOMIC DNA]</scope>
    <source>
        <strain evidence="3 4">C-169</strain>
    </source>
</reference>
<dbReference type="STRING" id="574566.I0Z259"/>
<dbReference type="AlphaFoldDB" id="I0Z259"/>
<dbReference type="Pfam" id="PF13883">
    <property type="entry name" value="CREG_beta-barrel"/>
    <property type="match status" value="1"/>
</dbReference>
<dbReference type="RefSeq" id="XP_005649272.1">
    <property type="nucleotide sequence ID" value="XM_005649215.1"/>
</dbReference>
<gene>
    <name evidence="3" type="ORF">COCSUDRAFT_14199</name>
</gene>
<dbReference type="PANTHER" id="PTHR13343">
    <property type="entry name" value="CREG1 PROTEIN"/>
    <property type="match status" value="1"/>
</dbReference>
<dbReference type="Gene3D" id="3.20.180.10">
    <property type="entry name" value="PNP-oxidase-like"/>
    <property type="match status" value="1"/>
</dbReference>
<dbReference type="Proteomes" id="UP000007264">
    <property type="component" value="Unassembled WGS sequence"/>
</dbReference>
<dbReference type="KEGG" id="csl:COCSUDRAFT_14199"/>
<dbReference type="SUPFAM" id="SSF50475">
    <property type="entry name" value="FMN-binding split barrel"/>
    <property type="match status" value="1"/>
</dbReference>